<dbReference type="OrthoDB" id="9931849at2"/>
<evidence type="ECO:0000256" key="1">
    <source>
        <dbReference type="SAM" id="Phobius"/>
    </source>
</evidence>
<dbReference type="PATRIC" id="fig|243231.5.peg.1501"/>
<keyword evidence="1" id="KW-1133">Transmembrane helix</keyword>
<reference evidence="2 3" key="2">
    <citation type="journal article" date="2012" name="BMC Genomics">
        <title>Comparative genomic analysis of Geobacter sulfurreducens KN400, a strain with enhanced capacity for extracellular electron transfer and electricity production.</title>
        <authorList>
            <person name="Butler J.E."/>
            <person name="Young N.D."/>
            <person name="Aklujkar M."/>
            <person name="Lovley D.R."/>
        </authorList>
    </citation>
    <scope>NUCLEOTIDE SEQUENCE [LARGE SCALE GENOMIC DNA]</scope>
    <source>
        <strain evidence="3">ATCC 51573 / DSM 12127 / PCA</strain>
    </source>
</reference>
<proteinExistence type="predicted"/>
<accession>Q74D64</accession>
<dbReference type="KEGG" id="gsu:GSU1455"/>
<feature type="transmembrane region" description="Helical" evidence="1">
    <location>
        <begin position="12"/>
        <end position="34"/>
    </location>
</feature>
<dbReference type="AlphaFoldDB" id="Q74D64"/>
<dbReference type="HOGENOM" id="CLU_2843633_0_0_7"/>
<dbReference type="Proteomes" id="UP000000577">
    <property type="component" value="Chromosome"/>
</dbReference>
<keyword evidence="1" id="KW-0472">Membrane</keyword>
<keyword evidence="1" id="KW-0812">Transmembrane</keyword>
<reference evidence="2 3" key="1">
    <citation type="journal article" date="2003" name="Science">
        <title>Genome of Geobacter sulfurreducens: metal reduction in subsurface environments.</title>
        <authorList>
            <person name="Methe B.A."/>
            <person name="Nelson K.E."/>
            <person name="Eisen J.A."/>
            <person name="Paulsen I.T."/>
            <person name="Nelson W."/>
            <person name="Heidelberg J.F."/>
            <person name="Wu D."/>
            <person name="Wu M."/>
            <person name="Ward N."/>
            <person name="Beanan M.J."/>
            <person name="Dodson R.J."/>
            <person name="Madupu R."/>
            <person name="Brinkac L.M."/>
            <person name="Daugherty S.C."/>
            <person name="DeBoy R.T."/>
            <person name="Durkin A.S."/>
            <person name="Gwinn M."/>
            <person name="Kolonay J.F."/>
            <person name="Sullivan S.A."/>
            <person name="Haft D.H."/>
            <person name="Selengut J."/>
            <person name="Davidsen T.M."/>
            <person name="Zafar N."/>
            <person name="White O."/>
            <person name="Tran B."/>
            <person name="Romero C."/>
            <person name="Forberger H.A."/>
            <person name="Weidman J."/>
            <person name="Khouri H."/>
            <person name="Feldblyum T.V."/>
            <person name="Utterback T.R."/>
            <person name="Van Aken S.E."/>
            <person name="Lovley D.R."/>
            <person name="Fraser C.M."/>
        </authorList>
    </citation>
    <scope>NUCLEOTIDE SEQUENCE [LARGE SCALE GENOMIC DNA]</scope>
    <source>
        <strain evidence="3">ATCC 51573 / DSM 12127 / PCA</strain>
    </source>
</reference>
<keyword evidence="3" id="KW-1185">Reference proteome</keyword>
<gene>
    <name evidence="2" type="ordered locus">GSU1455</name>
</gene>
<evidence type="ECO:0000313" key="3">
    <source>
        <dbReference type="Proteomes" id="UP000000577"/>
    </source>
</evidence>
<name>Q74D64_GEOSL</name>
<evidence type="ECO:0000313" key="2">
    <source>
        <dbReference type="EMBL" id="AAR34829.1"/>
    </source>
</evidence>
<dbReference type="EnsemblBacteria" id="AAR34829">
    <property type="protein sequence ID" value="AAR34829"/>
    <property type="gene ID" value="GSU1455"/>
</dbReference>
<protein>
    <submittedName>
        <fullName evidence="2">Uncharacterized protein</fullName>
    </submittedName>
</protein>
<sequence>MVKCLVRLPSRILYLVPRVLLLALFLTYVTFMLLSSYEWFRPVEVAVQGALAKLVQGAAGLWSRL</sequence>
<dbReference type="EMBL" id="AE017180">
    <property type="protein sequence ID" value="AAR34829.1"/>
    <property type="molecule type" value="Genomic_DNA"/>
</dbReference>
<dbReference type="STRING" id="243231.GSU1455"/>
<dbReference type="InParanoid" id="Q74D64"/>
<organism evidence="2 3">
    <name type="scientific">Geobacter sulfurreducens (strain ATCC 51573 / DSM 12127 / PCA)</name>
    <dbReference type="NCBI Taxonomy" id="243231"/>
    <lineage>
        <taxon>Bacteria</taxon>
        <taxon>Pseudomonadati</taxon>
        <taxon>Thermodesulfobacteriota</taxon>
        <taxon>Desulfuromonadia</taxon>
        <taxon>Geobacterales</taxon>
        <taxon>Geobacteraceae</taxon>
        <taxon>Geobacter</taxon>
    </lineage>
</organism>